<dbReference type="EMBL" id="CP163440">
    <property type="protein sequence ID" value="XDQ64215.1"/>
    <property type="molecule type" value="Genomic_DNA"/>
</dbReference>
<dbReference type="InterPro" id="IPR036388">
    <property type="entry name" value="WH-like_DNA-bd_sf"/>
</dbReference>
<feature type="coiled-coil region" evidence="1">
    <location>
        <begin position="93"/>
        <end position="120"/>
    </location>
</feature>
<dbReference type="SMART" id="SM00421">
    <property type="entry name" value="HTH_LUXR"/>
    <property type="match status" value="1"/>
</dbReference>
<protein>
    <submittedName>
        <fullName evidence="3">LuxR C-terminal-related transcriptional regulator</fullName>
    </submittedName>
</protein>
<dbReference type="SUPFAM" id="SSF46894">
    <property type="entry name" value="C-terminal effector domain of the bipartite response regulators"/>
    <property type="match status" value="1"/>
</dbReference>
<gene>
    <name evidence="3" type="ORF">AB5J50_27265</name>
</gene>
<evidence type="ECO:0000313" key="3">
    <source>
        <dbReference type="EMBL" id="XDQ64215.1"/>
    </source>
</evidence>
<dbReference type="InterPro" id="IPR000792">
    <property type="entry name" value="Tscrpt_reg_LuxR_C"/>
</dbReference>
<dbReference type="PANTHER" id="PTHR34293:SF1">
    <property type="entry name" value="HTH-TYPE TRANSCRIPTIONAL REGULATOR TRMBL2"/>
    <property type="match status" value="1"/>
</dbReference>
<dbReference type="InterPro" id="IPR016032">
    <property type="entry name" value="Sig_transdc_resp-reg_C-effctor"/>
</dbReference>
<sequence length="344" mass="37260">MAVSVVGDDAEREAGRAPLSALFGLSDRLLDVYRTVVGRPGWGVAEIARQLEMTETQVRDCLDELAELSMLYPAKYSTAPVALNPEIGLGVLLNRRETEIQNQQAQLAAARMQAAELAAVYSAHQGNRGNVGLEQLDEVATVRARLAELAGQARYELLSFMPGGAQSQEALEASRPLDEKTLAAGVRIRTLYLDSVRNDRATTEYARWLAGLGGEIRTIPSLPVRMLVVDRSVALLPTDPENSRDGAVVVKAPGVLAALVHLFETAWQQGHPLDGVKPSGPGELTAQEMELLKLLEMGSTDEVAARKLGVSLRTVRRMMADIMGRLGSRSRFEAGVQVIRAGWL</sequence>
<dbReference type="CDD" id="cd06170">
    <property type="entry name" value="LuxR_C_like"/>
    <property type="match status" value="1"/>
</dbReference>
<evidence type="ECO:0000256" key="1">
    <source>
        <dbReference type="SAM" id="Coils"/>
    </source>
</evidence>
<dbReference type="RefSeq" id="WP_369260896.1">
    <property type="nucleotide sequence ID" value="NZ_CP163440.1"/>
</dbReference>
<dbReference type="GO" id="GO:0006355">
    <property type="term" value="P:regulation of DNA-templated transcription"/>
    <property type="evidence" value="ECO:0007669"/>
    <property type="project" value="InterPro"/>
</dbReference>
<keyword evidence="1" id="KW-0175">Coiled coil</keyword>
<proteinExistence type="predicted"/>
<organism evidence="3">
    <name type="scientific">Streptomyces sp. R35</name>
    <dbReference type="NCBI Taxonomy" id="3238630"/>
    <lineage>
        <taxon>Bacteria</taxon>
        <taxon>Bacillati</taxon>
        <taxon>Actinomycetota</taxon>
        <taxon>Actinomycetes</taxon>
        <taxon>Kitasatosporales</taxon>
        <taxon>Streptomycetaceae</taxon>
        <taxon>Streptomyces</taxon>
    </lineage>
</organism>
<feature type="domain" description="HTH luxR-type" evidence="2">
    <location>
        <begin position="277"/>
        <end position="342"/>
    </location>
</feature>
<dbReference type="AlphaFoldDB" id="A0AB39S7G1"/>
<reference evidence="3" key="1">
    <citation type="submission" date="2024-07" db="EMBL/GenBank/DDBJ databases">
        <authorList>
            <person name="Yu S.T."/>
        </authorList>
    </citation>
    <scope>NUCLEOTIDE SEQUENCE</scope>
    <source>
        <strain evidence="3">R35</strain>
    </source>
</reference>
<evidence type="ECO:0000259" key="2">
    <source>
        <dbReference type="PROSITE" id="PS50043"/>
    </source>
</evidence>
<dbReference type="PRINTS" id="PR00038">
    <property type="entry name" value="HTHLUXR"/>
</dbReference>
<dbReference type="Pfam" id="PF00196">
    <property type="entry name" value="GerE"/>
    <property type="match status" value="1"/>
</dbReference>
<dbReference type="PANTHER" id="PTHR34293">
    <property type="entry name" value="HTH-TYPE TRANSCRIPTIONAL REGULATOR TRMBL2"/>
    <property type="match status" value="1"/>
</dbReference>
<accession>A0AB39S7G1</accession>
<dbReference type="GO" id="GO:0003677">
    <property type="term" value="F:DNA binding"/>
    <property type="evidence" value="ECO:0007669"/>
    <property type="project" value="InterPro"/>
</dbReference>
<dbReference type="InterPro" id="IPR051797">
    <property type="entry name" value="TrmB-like"/>
</dbReference>
<dbReference type="PROSITE" id="PS50043">
    <property type="entry name" value="HTH_LUXR_2"/>
    <property type="match status" value="1"/>
</dbReference>
<name>A0AB39S7G1_9ACTN</name>
<dbReference type="Gene3D" id="1.10.10.10">
    <property type="entry name" value="Winged helix-like DNA-binding domain superfamily/Winged helix DNA-binding domain"/>
    <property type="match status" value="1"/>
</dbReference>